<sequence>MQNVLNGKSNHITALPSILAGKPKFVREFKAKGLDLLLKPLESYEEYEIVRPLVEGLSRCPVFHTQEYVEAMLSLPTYFPFIILLKKDVLNPELPLEECRIVGFFEIYMLPHMGRFPDSRLERFVVSPDYHNRGIGQGMLELAIKFCKSHLGCNRIDLIAKNSIAIHIYKKFGFSEITESKMFRIYFK</sequence>
<comment type="caution">
    <text evidence="2">The sequence shown here is derived from an EMBL/GenBank/DDBJ whole genome shotgun (WGS) entry which is preliminary data.</text>
</comment>
<accession>A0AAD9UQ31</accession>
<dbReference type="InterPro" id="IPR000182">
    <property type="entry name" value="GNAT_dom"/>
</dbReference>
<dbReference type="Gene3D" id="3.40.630.30">
    <property type="match status" value="1"/>
</dbReference>
<gene>
    <name evidence="2" type="ORF">BdWA1_000741</name>
</gene>
<dbReference type="RefSeq" id="XP_067804580.1">
    <property type="nucleotide sequence ID" value="XM_067945789.1"/>
</dbReference>
<dbReference type="EMBL" id="JALLKP010000001">
    <property type="protein sequence ID" value="KAK2197738.1"/>
    <property type="molecule type" value="Genomic_DNA"/>
</dbReference>
<organism evidence="2 3">
    <name type="scientific">Babesia duncani</name>
    <dbReference type="NCBI Taxonomy" id="323732"/>
    <lineage>
        <taxon>Eukaryota</taxon>
        <taxon>Sar</taxon>
        <taxon>Alveolata</taxon>
        <taxon>Apicomplexa</taxon>
        <taxon>Aconoidasida</taxon>
        <taxon>Piroplasmida</taxon>
        <taxon>Babesiidae</taxon>
        <taxon>Babesia</taxon>
    </lineage>
</organism>
<dbReference type="SUPFAM" id="SSF55729">
    <property type="entry name" value="Acyl-CoA N-acyltransferases (Nat)"/>
    <property type="match status" value="1"/>
</dbReference>
<dbReference type="Pfam" id="PF00583">
    <property type="entry name" value="Acetyltransf_1"/>
    <property type="match status" value="1"/>
</dbReference>
<dbReference type="InterPro" id="IPR016181">
    <property type="entry name" value="Acyl_CoA_acyltransferase"/>
</dbReference>
<dbReference type="Proteomes" id="UP001214638">
    <property type="component" value="Unassembled WGS sequence"/>
</dbReference>
<reference evidence="2" key="1">
    <citation type="journal article" date="2023" name="Nat. Microbiol.">
        <title>Babesia duncani multi-omics identifies virulence factors and drug targets.</title>
        <authorList>
            <person name="Singh P."/>
            <person name="Lonardi S."/>
            <person name="Liang Q."/>
            <person name="Vydyam P."/>
            <person name="Khabirova E."/>
            <person name="Fang T."/>
            <person name="Gihaz S."/>
            <person name="Thekkiniath J."/>
            <person name="Munshi M."/>
            <person name="Abel S."/>
            <person name="Ciampossin L."/>
            <person name="Batugedara G."/>
            <person name="Gupta M."/>
            <person name="Lu X.M."/>
            <person name="Lenz T."/>
            <person name="Chakravarty S."/>
            <person name="Cornillot E."/>
            <person name="Hu Y."/>
            <person name="Ma W."/>
            <person name="Gonzalez L.M."/>
            <person name="Sanchez S."/>
            <person name="Estrada K."/>
            <person name="Sanchez-Flores A."/>
            <person name="Montero E."/>
            <person name="Harb O.S."/>
            <person name="Le Roch K.G."/>
            <person name="Mamoun C.B."/>
        </authorList>
    </citation>
    <scope>NUCLEOTIDE SEQUENCE</scope>
    <source>
        <strain evidence="2">WA1</strain>
    </source>
</reference>
<evidence type="ECO:0000259" key="1">
    <source>
        <dbReference type="PROSITE" id="PS51186"/>
    </source>
</evidence>
<evidence type="ECO:0000313" key="3">
    <source>
        <dbReference type="Proteomes" id="UP001214638"/>
    </source>
</evidence>
<dbReference type="AlphaFoldDB" id="A0AAD9UQ31"/>
<dbReference type="KEGG" id="bdw:94335039"/>
<protein>
    <submittedName>
        <fullName evidence="2">Bifunctional GNAT domain/Acyl-CoA N-acyltransferase</fullName>
    </submittedName>
</protein>
<feature type="domain" description="N-acetyltransferase" evidence="1">
    <location>
        <begin position="36"/>
        <end position="188"/>
    </location>
</feature>
<dbReference type="CDD" id="cd04301">
    <property type="entry name" value="NAT_SF"/>
    <property type="match status" value="1"/>
</dbReference>
<dbReference type="GO" id="GO:0016747">
    <property type="term" value="F:acyltransferase activity, transferring groups other than amino-acyl groups"/>
    <property type="evidence" value="ECO:0007669"/>
    <property type="project" value="InterPro"/>
</dbReference>
<name>A0AAD9UQ31_9APIC</name>
<keyword evidence="3" id="KW-1185">Reference proteome</keyword>
<evidence type="ECO:0000313" key="2">
    <source>
        <dbReference type="EMBL" id="KAK2197738.1"/>
    </source>
</evidence>
<dbReference type="GeneID" id="94335039"/>
<proteinExistence type="predicted"/>
<dbReference type="PROSITE" id="PS51186">
    <property type="entry name" value="GNAT"/>
    <property type="match status" value="1"/>
</dbReference>